<evidence type="ECO:0000259" key="4">
    <source>
        <dbReference type="Pfam" id="PF08263"/>
    </source>
</evidence>
<reference evidence="5 6" key="1">
    <citation type="journal article" date="2018" name="PLoS Genet.">
        <title>Population sequencing reveals clonal diversity and ancestral inbreeding in the grapevine cultivar Chardonnay.</title>
        <authorList>
            <person name="Roach M.J."/>
            <person name="Johnson D.L."/>
            <person name="Bohlmann J."/>
            <person name="van Vuuren H.J."/>
            <person name="Jones S.J."/>
            <person name="Pretorius I.S."/>
            <person name="Schmidt S.A."/>
            <person name="Borneman A.R."/>
        </authorList>
    </citation>
    <scope>NUCLEOTIDE SEQUENCE [LARGE SCALE GENOMIC DNA]</scope>
    <source>
        <strain evidence="6">cv. Chardonnay</strain>
        <tissue evidence="5">Leaf</tissue>
    </source>
</reference>
<sequence length="181" mass="19871">MVTNSSSSMQQPLCHDSESSALLQFKQSFLTDEHASYDPSAYSKVSMWKSHGEGSNCCSWDGLSVTGRLVMLSAFSLPVVISMIPCGVGQLSRLRSLNLSYSGFSGPIPSSLVELVNLRYLSLRGNYLNGTVDLNMLKKLKNLTYLQLSNMLSLLGYNDTNVTLPKLSMLRIGCMQPNQDS</sequence>
<dbReference type="AlphaFoldDB" id="A0A438DPX8"/>
<dbReference type="EMBL" id="QGNW01001534">
    <property type="protein sequence ID" value="RVW37516.1"/>
    <property type="molecule type" value="Genomic_DNA"/>
</dbReference>
<dbReference type="PANTHER" id="PTHR48060">
    <property type="entry name" value="DNA DAMAGE-REPAIR/TOLERATION PROTEIN DRT100"/>
    <property type="match status" value="1"/>
</dbReference>
<feature type="domain" description="Leucine-rich repeat-containing N-terminal plant-type" evidence="4">
    <location>
        <begin position="15"/>
        <end position="62"/>
    </location>
</feature>
<gene>
    <name evidence="5" type="ORF">CK203_073963</name>
</gene>
<dbReference type="Gene3D" id="3.80.10.10">
    <property type="entry name" value="Ribonuclease Inhibitor"/>
    <property type="match status" value="1"/>
</dbReference>
<dbReference type="Pfam" id="PF00560">
    <property type="entry name" value="LRR_1"/>
    <property type="match status" value="2"/>
</dbReference>
<accession>A0A438DPX8</accession>
<evidence type="ECO:0000313" key="5">
    <source>
        <dbReference type="EMBL" id="RVW37516.1"/>
    </source>
</evidence>
<evidence type="ECO:0000313" key="6">
    <source>
        <dbReference type="Proteomes" id="UP000288805"/>
    </source>
</evidence>
<name>A0A438DPX8_VITVI</name>
<dbReference type="InterPro" id="IPR013210">
    <property type="entry name" value="LRR_N_plant-typ"/>
</dbReference>
<dbReference type="Pfam" id="PF08263">
    <property type="entry name" value="LRRNT_2"/>
    <property type="match status" value="1"/>
</dbReference>
<evidence type="ECO:0000256" key="2">
    <source>
        <dbReference type="ARBA" id="ARBA00022729"/>
    </source>
</evidence>
<dbReference type="PANTHER" id="PTHR48060:SF21">
    <property type="entry name" value="L DOMAIN-LIKE PROTEIN"/>
    <property type="match status" value="1"/>
</dbReference>
<evidence type="ECO:0000256" key="1">
    <source>
        <dbReference type="ARBA" id="ARBA00022614"/>
    </source>
</evidence>
<dbReference type="Proteomes" id="UP000288805">
    <property type="component" value="Unassembled WGS sequence"/>
</dbReference>
<dbReference type="InterPro" id="IPR032675">
    <property type="entry name" value="LRR_dom_sf"/>
</dbReference>
<keyword evidence="1" id="KW-0433">Leucine-rich repeat</keyword>
<organism evidence="5 6">
    <name type="scientific">Vitis vinifera</name>
    <name type="common">Grape</name>
    <dbReference type="NCBI Taxonomy" id="29760"/>
    <lineage>
        <taxon>Eukaryota</taxon>
        <taxon>Viridiplantae</taxon>
        <taxon>Streptophyta</taxon>
        <taxon>Embryophyta</taxon>
        <taxon>Tracheophyta</taxon>
        <taxon>Spermatophyta</taxon>
        <taxon>Magnoliopsida</taxon>
        <taxon>eudicotyledons</taxon>
        <taxon>Gunneridae</taxon>
        <taxon>Pentapetalae</taxon>
        <taxon>rosids</taxon>
        <taxon>Vitales</taxon>
        <taxon>Vitaceae</taxon>
        <taxon>Viteae</taxon>
        <taxon>Vitis</taxon>
    </lineage>
</organism>
<dbReference type="InterPro" id="IPR001611">
    <property type="entry name" value="Leu-rich_rpt"/>
</dbReference>
<keyword evidence="3" id="KW-0677">Repeat</keyword>
<keyword evidence="2" id="KW-0732">Signal</keyword>
<protein>
    <recommendedName>
        <fullName evidence="4">Leucine-rich repeat-containing N-terminal plant-type domain-containing protein</fullName>
    </recommendedName>
</protein>
<dbReference type="InterPro" id="IPR053211">
    <property type="entry name" value="DNA_repair-toleration"/>
</dbReference>
<proteinExistence type="predicted"/>
<evidence type="ECO:0000256" key="3">
    <source>
        <dbReference type="ARBA" id="ARBA00022737"/>
    </source>
</evidence>
<comment type="caution">
    <text evidence="5">The sequence shown here is derived from an EMBL/GenBank/DDBJ whole genome shotgun (WGS) entry which is preliminary data.</text>
</comment>
<dbReference type="SUPFAM" id="SSF52058">
    <property type="entry name" value="L domain-like"/>
    <property type="match status" value="1"/>
</dbReference>